<comment type="caution">
    <text evidence="1">The sequence shown here is derived from an EMBL/GenBank/DDBJ whole genome shotgun (WGS) entry which is preliminary data.</text>
</comment>
<name>A0ABN7KE66_9BURK</name>
<accession>A0ABN7KE66</accession>
<reference evidence="1 2" key="1">
    <citation type="submission" date="2021-02" db="EMBL/GenBank/DDBJ databases">
        <authorList>
            <person name="Vanwijnsberghe S."/>
        </authorList>
    </citation>
    <scope>NUCLEOTIDE SEQUENCE [LARGE SCALE GENOMIC DNA]</scope>
    <source>
        <strain evidence="1 2">LMG 31837</strain>
    </source>
</reference>
<proteinExistence type="predicted"/>
<evidence type="ECO:0000313" key="1">
    <source>
        <dbReference type="EMBL" id="CAE6688228.1"/>
    </source>
</evidence>
<evidence type="ECO:0008006" key="3">
    <source>
        <dbReference type="Google" id="ProtNLM"/>
    </source>
</evidence>
<dbReference type="Proteomes" id="UP000672526">
    <property type="component" value="Unassembled WGS sequence"/>
</dbReference>
<evidence type="ECO:0000313" key="2">
    <source>
        <dbReference type="Proteomes" id="UP000672526"/>
    </source>
</evidence>
<sequence length="109" mass="12124">MSDTNDRTTSATNDRFAGFAFPLIELGRVVVTRAVLEHLEREAADIYPYLHRHEHGDWGDVTPNDAEANLLGAIHGGRTFSAYEVAGKRVWIITEGDQSSTCVLFPSEY</sequence>
<gene>
    <name evidence="1" type="ORF">R69888_00090</name>
</gene>
<dbReference type="EMBL" id="CAJNBK010000001">
    <property type="protein sequence ID" value="CAE6688228.1"/>
    <property type="molecule type" value="Genomic_DNA"/>
</dbReference>
<dbReference type="RefSeq" id="WP_236066684.1">
    <property type="nucleotide sequence ID" value="NZ_CAJNBK010000001.1"/>
</dbReference>
<organism evidence="1 2">
    <name type="scientific">Paraburkholderia haematera</name>
    <dbReference type="NCBI Taxonomy" id="2793077"/>
    <lineage>
        <taxon>Bacteria</taxon>
        <taxon>Pseudomonadati</taxon>
        <taxon>Pseudomonadota</taxon>
        <taxon>Betaproteobacteria</taxon>
        <taxon>Burkholderiales</taxon>
        <taxon>Burkholderiaceae</taxon>
        <taxon>Paraburkholderia</taxon>
    </lineage>
</organism>
<keyword evidence="2" id="KW-1185">Reference proteome</keyword>
<protein>
    <recommendedName>
        <fullName evidence="3">Type I restriction endonuclease subunit M</fullName>
    </recommendedName>
</protein>